<comment type="caution">
    <text evidence="1">The sequence shown here is derived from an EMBL/GenBank/DDBJ whole genome shotgun (WGS) entry which is preliminary data.</text>
</comment>
<reference evidence="1 2" key="1">
    <citation type="submission" date="2024-08" db="EMBL/GenBank/DDBJ databases">
        <authorList>
            <person name="Feng Z."/>
            <person name="Ronholm J."/>
        </authorList>
    </citation>
    <scope>NUCLEOTIDE SEQUENCE [LARGE SCALE GENOMIC DNA]</scope>
    <source>
        <strain evidence="1 2">4-AB0-8</strain>
    </source>
</reference>
<accession>A0ABV4I9N0</accession>
<name>A0ABV4I9N0_9BURK</name>
<gene>
    <name evidence="1" type="ORF">ACBP88_03080</name>
</gene>
<keyword evidence="2" id="KW-1185">Reference proteome</keyword>
<protein>
    <submittedName>
        <fullName evidence="1">Uncharacterized protein</fullName>
    </submittedName>
</protein>
<evidence type="ECO:0000313" key="2">
    <source>
        <dbReference type="Proteomes" id="UP001567350"/>
    </source>
</evidence>
<evidence type="ECO:0000313" key="1">
    <source>
        <dbReference type="EMBL" id="MEZ2738451.1"/>
    </source>
</evidence>
<dbReference type="RefSeq" id="WP_370890553.1">
    <property type="nucleotide sequence ID" value="NZ_JBGJLR010000002.1"/>
</dbReference>
<dbReference type="EMBL" id="JBGJLR010000002">
    <property type="protein sequence ID" value="MEZ2738451.1"/>
    <property type="molecule type" value="Genomic_DNA"/>
</dbReference>
<proteinExistence type="predicted"/>
<organism evidence="1 2">
    <name type="scientific">Comamonas jiangduensis</name>
    <dbReference type="NCBI Taxonomy" id="1194168"/>
    <lineage>
        <taxon>Bacteria</taxon>
        <taxon>Pseudomonadati</taxon>
        <taxon>Pseudomonadota</taxon>
        <taxon>Betaproteobacteria</taxon>
        <taxon>Burkholderiales</taxon>
        <taxon>Comamonadaceae</taxon>
        <taxon>Comamonas</taxon>
    </lineage>
</organism>
<sequence length="70" mass="7348">MLVLDGNGIFALLVQRMHNRGGHEAALAQALRQVPQVYTAHNIWPEASPTAGSIPGCGLTQGSHGLADEC</sequence>
<dbReference type="Proteomes" id="UP001567350">
    <property type="component" value="Unassembled WGS sequence"/>
</dbReference>